<reference evidence="3" key="1">
    <citation type="journal article" date="2014" name="Int. J. Syst. Evol. Microbiol.">
        <title>Complete genome of a new Firmicutes species belonging to the dominant human colonic microbiota ('Ruminococcus bicirculans') reveals two chromosomes and a selective capacity to utilize plant glucans.</title>
        <authorList>
            <consortium name="NISC Comparative Sequencing Program"/>
            <person name="Wegmann U."/>
            <person name="Louis P."/>
            <person name="Goesmann A."/>
            <person name="Henrissat B."/>
            <person name="Duncan S.H."/>
            <person name="Flint H.J."/>
        </authorList>
    </citation>
    <scope>NUCLEOTIDE SEQUENCE</scope>
    <source>
        <strain evidence="3">CECT 9128</strain>
    </source>
</reference>
<dbReference type="PANTHER" id="PTHR43198:SF2">
    <property type="entry name" value="SI:CH1073-67J19.1-RELATED"/>
    <property type="match status" value="1"/>
</dbReference>
<comment type="similarity">
    <text evidence="1">Belongs to the TenA family.</text>
</comment>
<reference evidence="5" key="2">
    <citation type="journal article" date="2019" name="Int. J. Syst. Evol. Microbiol.">
        <title>The Global Catalogue of Microorganisms (GCM) 10K type strain sequencing project: providing services to taxonomists for standard genome sequencing and annotation.</title>
        <authorList>
            <consortium name="The Broad Institute Genomics Platform"/>
            <consortium name="The Broad Institute Genome Sequencing Center for Infectious Disease"/>
            <person name="Wu L."/>
            <person name="Ma J."/>
        </authorList>
    </citation>
    <scope>NUCLEOTIDE SEQUENCE [LARGE SCALE GENOMIC DNA]</scope>
    <source>
        <strain evidence="5">CECT 9128</strain>
    </source>
</reference>
<comment type="catalytic activity">
    <reaction evidence="1">
        <text>4-amino-5-aminomethyl-2-methylpyrimidine + H2O = 4-amino-5-hydroxymethyl-2-methylpyrimidine + NH4(+)</text>
        <dbReference type="Rhea" id="RHEA:31799"/>
        <dbReference type="ChEBI" id="CHEBI:15377"/>
        <dbReference type="ChEBI" id="CHEBI:16892"/>
        <dbReference type="ChEBI" id="CHEBI:28938"/>
        <dbReference type="ChEBI" id="CHEBI:63416"/>
        <dbReference type="EC" id="3.5.99.2"/>
    </reaction>
</comment>
<dbReference type="SUPFAM" id="SSF48613">
    <property type="entry name" value="Heme oxygenase-like"/>
    <property type="match status" value="1"/>
</dbReference>
<dbReference type="EC" id="3.5.99.2" evidence="1"/>
<comment type="pathway">
    <text evidence="1">Cofactor biosynthesis; thiamine diphosphate biosynthesis.</text>
</comment>
<dbReference type="CDD" id="cd19365">
    <property type="entry name" value="TenA_C-like"/>
    <property type="match status" value="1"/>
</dbReference>
<protein>
    <recommendedName>
        <fullName evidence="1">Aminopyrimidine aminohydrolase</fullName>
        <ecNumber evidence="1">3.5.99.2</ecNumber>
    </recommendedName>
</protein>
<dbReference type="EMBL" id="JBHSAS010000006">
    <property type="protein sequence ID" value="MFC4028048.1"/>
    <property type="molecule type" value="Genomic_DNA"/>
</dbReference>
<keyword evidence="1" id="KW-0784">Thiamine biosynthesis</keyword>
<dbReference type="InterPro" id="IPR016084">
    <property type="entry name" value="Haem_Oase-like_multi-hlx"/>
</dbReference>
<dbReference type="InterPro" id="IPR004305">
    <property type="entry name" value="Thiaminase-2/PQQC"/>
</dbReference>
<comment type="caution">
    <text evidence="3">The sequence shown here is derived from an EMBL/GenBank/DDBJ whole genome shotgun (WGS) entry which is preliminary data.</text>
</comment>
<evidence type="ECO:0000259" key="2">
    <source>
        <dbReference type="Pfam" id="PF03070"/>
    </source>
</evidence>
<proteinExistence type="inferred from homology"/>
<dbReference type="Proteomes" id="UP001595793">
    <property type="component" value="Unassembled WGS sequence"/>
</dbReference>
<gene>
    <name evidence="3" type="primary">tenA</name>
    <name evidence="3" type="ORF">ACFOS1_11575</name>
    <name evidence="4" type="ORF">ACFOS1_15390</name>
</gene>
<dbReference type="GO" id="GO:0050334">
    <property type="term" value="F:thiaminase activity"/>
    <property type="evidence" value="ECO:0007669"/>
    <property type="project" value="UniProtKB-EC"/>
</dbReference>
<dbReference type="EMBL" id="JBHSAS010000011">
    <property type="protein sequence ID" value="MFC4028803.1"/>
    <property type="molecule type" value="Genomic_DNA"/>
</dbReference>
<sequence>MSWSKDTWQTISPIYNRIIKMPFIEELMDGSLPLEKFQFYMSQDSAYLENFGRALALIGARAYDTQNMLTFLQFAENAIIVESALHESYFKEFGVSEKAIVQPACHHYINFLKSTAALDNLEVAMAAVLPCFWIYKAVGDYILENQKDGENTYQAWIDTYAGEEFGEAVTKAIQICDEHAEKTTPQIRARMTEAFVTASNLEYHFWDAGYSLRTW</sequence>
<evidence type="ECO:0000313" key="5">
    <source>
        <dbReference type="Proteomes" id="UP001595793"/>
    </source>
</evidence>
<comment type="catalytic activity">
    <reaction evidence="1">
        <text>thiamine + H2O = 5-(2-hydroxyethyl)-4-methylthiazole + 4-amino-5-hydroxymethyl-2-methylpyrimidine + H(+)</text>
        <dbReference type="Rhea" id="RHEA:17509"/>
        <dbReference type="ChEBI" id="CHEBI:15377"/>
        <dbReference type="ChEBI" id="CHEBI:15378"/>
        <dbReference type="ChEBI" id="CHEBI:16892"/>
        <dbReference type="ChEBI" id="CHEBI:17957"/>
        <dbReference type="ChEBI" id="CHEBI:18385"/>
        <dbReference type="EC" id="3.5.99.2"/>
    </reaction>
</comment>
<dbReference type="Gene3D" id="1.20.910.10">
    <property type="entry name" value="Heme oxygenase-like"/>
    <property type="match status" value="1"/>
</dbReference>
<feature type="domain" description="Thiaminase-2/PQQC" evidence="2">
    <location>
        <begin position="8"/>
        <end position="210"/>
    </location>
</feature>
<evidence type="ECO:0000256" key="1">
    <source>
        <dbReference type="RuleBase" id="RU363093"/>
    </source>
</evidence>
<dbReference type="NCBIfam" id="TIGR04306">
    <property type="entry name" value="salvage_TenA"/>
    <property type="match status" value="1"/>
</dbReference>
<dbReference type="InterPro" id="IPR050967">
    <property type="entry name" value="Thiamine_Salvage_TenA"/>
</dbReference>
<comment type="function">
    <text evidence="1">Catalyzes an amino-pyrimidine hydrolysis reaction at the C5' of the pyrimidine moiety of thiamine compounds, a reaction that is part of a thiamine salvage pathway.</text>
</comment>
<organism evidence="3 5">
    <name type="scientific">Zunongwangia endophytica</name>
    <dbReference type="NCBI Taxonomy" id="1808945"/>
    <lineage>
        <taxon>Bacteria</taxon>
        <taxon>Pseudomonadati</taxon>
        <taxon>Bacteroidota</taxon>
        <taxon>Flavobacteriia</taxon>
        <taxon>Flavobacteriales</taxon>
        <taxon>Flavobacteriaceae</taxon>
        <taxon>Zunongwangia</taxon>
    </lineage>
</organism>
<dbReference type="InterPro" id="IPR027574">
    <property type="entry name" value="Thiaminase_II"/>
</dbReference>
<dbReference type="PANTHER" id="PTHR43198">
    <property type="entry name" value="BIFUNCTIONAL TH2 PROTEIN"/>
    <property type="match status" value="1"/>
</dbReference>
<keyword evidence="1 3" id="KW-0378">Hydrolase</keyword>
<dbReference type="Pfam" id="PF03070">
    <property type="entry name" value="TENA_THI-4"/>
    <property type="match status" value="1"/>
</dbReference>
<dbReference type="RefSeq" id="WP_290231377.1">
    <property type="nucleotide sequence ID" value="NZ_JAUFPZ010000002.1"/>
</dbReference>
<accession>A0ABV8HAQ3</accession>
<evidence type="ECO:0000313" key="4">
    <source>
        <dbReference type="EMBL" id="MFC4028803.1"/>
    </source>
</evidence>
<name>A0ABV8HAQ3_9FLAO</name>
<keyword evidence="5" id="KW-1185">Reference proteome</keyword>
<evidence type="ECO:0000313" key="3">
    <source>
        <dbReference type="EMBL" id="MFC4028048.1"/>
    </source>
</evidence>
<reference evidence="3" key="3">
    <citation type="submission" date="2024-09" db="EMBL/GenBank/DDBJ databases">
        <authorList>
            <person name="Sun Q."/>
            <person name="Mori K."/>
        </authorList>
    </citation>
    <scope>NUCLEOTIDE SEQUENCE</scope>
    <source>
        <strain evidence="3">CECT 9128</strain>
    </source>
</reference>